<keyword evidence="9" id="KW-1185">Reference proteome</keyword>
<proteinExistence type="inferred from homology"/>
<name>A0A9B0UFU9_CHRAS</name>
<dbReference type="Pfam" id="PF10215">
    <property type="entry name" value="Ost4"/>
    <property type="match status" value="1"/>
</dbReference>
<reference evidence="10" key="1">
    <citation type="submission" date="2025-08" db="UniProtKB">
        <authorList>
            <consortium name="RefSeq"/>
        </authorList>
    </citation>
    <scope>IDENTIFICATION</scope>
    <source>
        <tissue evidence="10">Spleen</tissue>
    </source>
</reference>
<dbReference type="InterPro" id="IPR036330">
    <property type="entry name" value="Ost4p_sf"/>
</dbReference>
<organism evidence="9 10">
    <name type="scientific">Chrysochloris asiatica</name>
    <name type="common">Cape golden mole</name>
    <dbReference type="NCBI Taxonomy" id="185453"/>
    <lineage>
        <taxon>Eukaryota</taxon>
        <taxon>Metazoa</taxon>
        <taxon>Chordata</taxon>
        <taxon>Craniata</taxon>
        <taxon>Vertebrata</taxon>
        <taxon>Euteleostomi</taxon>
        <taxon>Mammalia</taxon>
        <taxon>Eutheria</taxon>
        <taxon>Afrotheria</taxon>
        <taxon>Chrysochloridae</taxon>
        <taxon>Chrysochlorinae</taxon>
        <taxon>Chrysochloris</taxon>
    </lineage>
</organism>
<accession>A0A9B0UFU9</accession>
<dbReference type="GeneID" id="102834954"/>
<evidence type="ECO:0000313" key="9">
    <source>
        <dbReference type="Proteomes" id="UP000504623"/>
    </source>
</evidence>
<evidence type="ECO:0000256" key="6">
    <source>
        <dbReference type="ARBA" id="ARBA00022989"/>
    </source>
</evidence>
<evidence type="ECO:0000256" key="2">
    <source>
        <dbReference type="ARBA" id="ARBA00007685"/>
    </source>
</evidence>
<dbReference type="Proteomes" id="UP000504623">
    <property type="component" value="Unplaced"/>
</dbReference>
<feature type="transmembrane region" description="Helical" evidence="8">
    <location>
        <begin position="6"/>
        <end position="27"/>
    </location>
</feature>
<keyword evidence="7 8" id="KW-0472">Membrane</keyword>
<gene>
    <name evidence="10" type="primary">LOC102834954</name>
</gene>
<protein>
    <submittedName>
        <fullName evidence="10">Dolichyl-diphosphooligosaccharide--protein glycosyltransferase subunit 4-like</fullName>
    </submittedName>
</protein>
<comment type="subcellular location">
    <subcellularLocation>
        <location evidence="1">Endoplasmic reticulum membrane</location>
        <topology evidence="1">Single-pass type III membrane protein</topology>
    </subcellularLocation>
</comment>
<dbReference type="GO" id="GO:0005789">
    <property type="term" value="C:endoplasmic reticulum membrane"/>
    <property type="evidence" value="ECO:0007669"/>
    <property type="project" value="UniProtKB-SubCell"/>
</dbReference>
<sequence length="36" mass="4225">VTDEQLSIFANMPDLLLFLLEILYQYVAINNPKKQE</sequence>
<keyword evidence="3 8" id="KW-0812">Transmembrane</keyword>
<dbReference type="InterPro" id="IPR018943">
    <property type="entry name" value="Oligosaccaryltransferase"/>
</dbReference>
<dbReference type="SUPFAM" id="SSF103464">
    <property type="entry name" value="Oligosaccharyltransferase subunit ost4p"/>
    <property type="match status" value="1"/>
</dbReference>
<dbReference type="AlphaFoldDB" id="A0A9B0UFU9"/>
<evidence type="ECO:0000256" key="1">
    <source>
        <dbReference type="ARBA" id="ARBA00004643"/>
    </source>
</evidence>
<evidence type="ECO:0000256" key="4">
    <source>
        <dbReference type="ARBA" id="ARBA00022824"/>
    </source>
</evidence>
<keyword evidence="6 8" id="KW-1133">Transmembrane helix</keyword>
<comment type="similarity">
    <text evidence="2">Belongs to the OST4 family.</text>
</comment>
<dbReference type="RefSeq" id="XP_006878209.1">
    <property type="nucleotide sequence ID" value="XM_006878147.1"/>
</dbReference>
<evidence type="ECO:0000256" key="5">
    <source>
        <dbReference type="ARBA" id="ARBA00022968"/>
    </source>
</evidence>
<evidence type="ECO:0000313" key="10">
    <source>
        <dbReference type="RefSeq" id="XP_006878209.1"/>
    </source>
</evidence>
<keyword evidence="4" id="KW-0256">Endoplasmic reticulum</keyword>
<evidence type="ECO:0000256" key="3">
    <source>
        <dbReference type="ARBA" id="ARBA00022692"/>
    </source>
</evidence>
<keyword evidence="5" id="KW-0735">Signal-anchor</keyword>
<evidence type="ECO:0000256" key="8">
    <source>
        <dbReference type="SAM" id="Phobius"/>
    </source>
</evidence>
<evidence type="ECO:0000256" key="7">
    <source>
        <dbReference type="ARBA" id="ARBA00023136"/>
    </source>
</evidence>
<feature type="non-terminal residue" evidence="10">
    <location>
        <position position="1"/>
    </location>
</feature>